<comment type="caution">
    <text evidence="1">The sequence shown here is derived from an EMBL/GenBank/DDBJ whole genome shotgun (WGS) entry which is preliminary data.</text>
</comment>
<sequence length="190" mass="21104">MAPMPRKNSIRVRLDGTTRGKPTLPTSFSASAARPARGSNTVITRKCAGNLISPENLYTCELGSRSAIRIVRIVKATLELGMENVRWFAMAGDDTVFFTENLVTVLVRYDHDQMYYIGGKSERVEQNVVHSYIMAYSGGGFAISDPLAAELVRVLDGCLDRYASLYGFHEKMQACLTEIDVRITRELVTT</sequence>
<dbReference type="InterPro" id="IPR006740">
    <property type="entry name" value="DUF604"/>
</dbReference>
<dbReference type="EMBL" id="JBAMMX010000004">
    <property type="protein sequence ID" value="KAK6943010.1"/>
    <property type="molecule type" value="Genomic_DNA"/>
</dbReference>
<accession>A0AAN8VZ11</accession>
<keyword evidence="2" id="KW-1185">Reference proteome</keyword>
<dbReference type="PANTHER" id="PTHR10811">
    <property type="entry name" value="FRINGE-RELATED"/>
    <property type="match status" value="1"/>
</dbReference>
<dbReference type="Gene3D" id="3.90.550.50">
    <property type="match status" value="1"/>
</dbReference>
<dbReference type="Proteomes" id="UP001370490">
    <property type="component" value="Unassembled WGS sequence"/>
</dbReference>
<dbReference type="Pfam" id="PF04646">
    <property type="entry name" value="DUF604"/>
    <property type="match status" value="1"/>
</dbReference>
<organism evidence="1 2">
    <name type="scientific">Dillenia turbinata</name>
    <dbReference type="NCBI Taxonomy" id="194707"/>
    <lineage>
        <taxon>Eukaryota</taxon>
        <taxon>Viridiplantae</taxon>
        <taxon>Streptophyta</taxon>
        <taxon>Embryophyta</taxon>
        <taxon>Tracheophyta</taxon>
        <taxon>Spermatophyta</taxon>
        <taxon>Magnoliopsida</taxon>
        <taxon>eudicotyledons</taxon>
        <taxon>Gunneridae</taxon>
        <taxon>Pentapetalae</taxon>
        <taxon>Dilleniales</taxon>
        <taxon>Dilleniaceae</taxon>
        <taxon>Dillenia</taxon>
    </lineage>
</organism>
<protein>
    <submittedName>
        <fullName evidence="1">Uncharacterized protein</fullName>
    </submittedName>
</protein>
<reference evidence="1 2" key="1">
    <citation type="submission" date="2023-12" db="EMBL/GenBank/DDBJ databases">
        <title>A high-quality genome assembly for Dillenia turbinata (Dilleniales).</title>
        <authorList>
            <person name="Chanderbali A."/>
        </authorList>
    </citation>
    <scope>NUCLEOTIDE SEQUENCE [LARGE SCALE GENOMIC DNA]</scope>
    <source>
        <strain evidence="1">LSX21</strain>
        <tissue evidence="1">Leaf</tissue>
    </source>
</reference>
<evidence type="ECO:0000313" key="2">
    <source>
        <dbReference type="Proteomes" id="UP001370490"/>
    </source>
</evidence>
<proteinExistence type="predicted"/>
<evidence type="ECO:0000313" key="1">
    <source>
        <dbReference type="EMBL" id="KAK6943010.1"/>
    </source>
</evidence>
<name>A0AAN8VZ11_9MAGN</name>
<dbReference type="AlphaFoldDB" id="A0AAN8VZ11"/>
<gene>
    <name evidence="1" type="ORF">RJ641_028387</name>
</gene>